<dbReference type="Pfam" id="PF00239">
    <property type="entry name" value="Resolvase"/>
    <property type="match status" value="1"/>
</dbReference>
<feature type="domain" description="Recombinase" evidence="3">
    <location>
        <begin position="163"/>
        <end position="305"/>
    </location>
</feature>
<sequence>MYQAGIYCRVSIEEQNKEGEYSNSIHSQIQMARDYIAEQNDITEARVYADDGFSGSNFDRTEFRRMLADIELGTINMVIFKDVSRLGREHIDTNYYLGKYFPEKRIRVVSLLDNYDSMVSTYDELLEIKTLFNDMYLRDTSRKIKTTIQTKRSMGEYTPKQPPFGYIKSETVHNHLEVDSYAAEVVGRIYKMYRNGFGCSVICRVLNEDQIPCPAKYKKEVLKNGYAWDVGKGLWTPATVRGILKNPIYTGAVVIRKSNRPSYKLKYKKAIPLEEMELVPDAHEAIVSKEEFDQVQQIRQERRISYFDRNKEPHKYVGLLFCGKCKTAMRKRYLASHNGYDGYMCGFHQKMGKNYCELNHITFEKLDELVVFAINQQLKQMRTDLKNLETQIGQRKPEVDSKITRLQAKIERNTEYRKRAYEQLMDEILSKEEFLELKQMYENENRQYQKELEKLKQEEQKQQTAVNTTKVWLNNFSRGKLTVKQLTREVLEELINKIYVYPDQKIDIYFKFASENNSVDVTIQKDGVM</sequence>
<evidence type="ECO:0000313" key="4">
    <source>
        <dbReference type="EMBL" id="CUN20399.1"/>
    </source>
</evidence>
<dbReference type="InterPro" id="IPR036162">
    <property type="entry name" value="Resolvase-like_N_sf"/>
</dbReference>
<dbReference type="PANTHER" id="PTHR30461">
    <property type="entry name" value="DNA-INVERTASE FROM LAMBDOID PROPHAGE"/>
    <property type="match status" value="1"/>
</dbReference>
<dbReference type="Proteomes" id="UP000095597">
    <property type="component" value="Unassembled WGS sequence"/>
</dbReference>
<dbReference type="SUPFAM" id="SSF53041">
    <property type="entry name" value="Resolvase-like"/>
    <property type="match status" value="1"/>
</dbReference>
<dbReference type="InterPro" id="IPR006119">
    <property type="entry name" value="Resolv_N"/>
</dbReference>
<evidence type="ECO:0000259" key="2">
    <source>
        <dbReference type="PROSITE" id="PS51736"/>
    </source>
</evidence>
<keyword evidence="1" id="KW-0175">Coiled coil</keyword>
<dbReference type="InterPro" id="IPR050639">
    <property type="entry name" value="SSR_resolvase"/>
</dbReference>
<dbReference type="Gene3D" id="3.40.50.1390">
    <property type="entry name" value="Resolvase, N-terminal catalytic domain"/>
    <property type="match status" value="1"/>
</dbReference>
<dbReference type="GO" id="GO:0000150">
    <property type="term" value="F:DNA strand exchange activity"/>
    <property type="evidence" value="ECO:0007669"/>
    <property type="project" value="InterPro"/>
</dbReference>
<evidence type="ECO:0000259" key="3">
    <source>
        <dbReference type="PROSITE" id="PS51737"/>
    </source>
</evidence>
<dbReference type="SMART" id="SM00857">
    <property type="entry name" value="Resolvase"/>
    <property type="match status" value="1"/>
</dbReference>
<gene>
    <name evidence="4" type="ORF">ERS852573_02448</name>
</gene>
<dbReference type="RefSeq" id="WP_055214939.1">
    <property type="nucleotide sequence ID" value="NZ_CYXO01000017.1"/>
</dbReference>
<dbReference type="PANTHER" id="PTHR30461:SF23">
    <property type="entry name" value="DNA RECOMBINASE-RELATED"/>
    <property type="match status" value="1"/>
</dbReference>
<dbReference type="OrthoDB" id="9769353at2"/>
<dbReference type="PROSITE" id="PS51736">
    <property type="entry name" value="RECOMBINASES_3"/>
    <property type="match status" value="1"/>
</dbReference>
<name>A0A173UZD6_9FIRM</name>
<dbReference type="InterPro" id="IPR025827">
    <property type="entry name" value="Zn_ribbon_recom_dom"/>
</dbReference>
<dbReference type="PROSITE" id="PS51737">
    <property type="entry name" value="RECOMBINASE_DNA_BIND"/>
    <property type="match status" value="1"/>
</dbReference>
<dbReference type="Pfam" id="PF07508">
    <property type="entry name" value="Recombinase"/>
    <property type="match status" value="1"/>
</dbReference>
<evidence type="ECO:0000256" key="1">
    <source>
        <dbReference type="SAM" id="Coils"/>
    </source>
</evidence>
<organism evidence="4 5">
    <name type="scientific">Dorea longicatena</name>
    <dbReference type="NCBI Taxonomy" id="88431"/>
    <lineage>
        <taxon>Bacteria</taxon>
        <taxon>Bacillati</taxon>
        <taxon>Bacillota</taxon>
        <taxon>Clostridia</taxon>
        <taxon>Lachnospirales</taxon>
        <taxon>Lachnospiraceae</taxon>
        <taxon>Dorea</taxon>
    </lineage>
</organism>
<reference evidence="4 5" key="1">
    <citation type="submission" date="2015-09" db="EMBL/GenBank/DDBJ databases">
        <authorList>
            <consortium name="Pathogen Informatics"/>
        </authorList>
    </citation>
    <scope>NUCLEOTIDE SEQUENCE [LARGE SCALE GENOMIC DNA]</scope>
    <source>
        <strain evidence="4 5">2789STDY5834961</strain>
    </source>
</reference>
<dbReference type="AlphaFoldDB" id="A0A173UZD6"/>
<dbReference type="InterPro" id="IPR011109">
    <property type="entry name" value="DNA_bind_recombinase_dom"/>
</dbReference>
<dbReference type="Gene3D" id="3.90.1750.20">
    <property type="entry name" value="Putative Large Serine Recombinase, Chain B, Domain 2"/>
    <property type="match status" value="1"/>
</dbReference>
<dbReference type="Pfam" id="PF13408">
    <property type="entry name" value="Zn_ribbon_recom"/>
    <property type="match status" value="1"/>
</dbReference>
<feature type="coiled-coil region" evidence="1">
    <location>
        <begin position="431"/>
        <end position="465"/>
    </location>
</feature>
<protein>
    <submittedName>
        <fullName evidence="4">Recombinase</fullName>
    </submittedName>
</protein>
<dbReference type="InterPro" id="IPR038109">
    <property type="entry name" value="DNA_bind_recomb_sf"/>
</dbReference>
<feature type="domain" description="Resolvase/invertase-type recombinase catalytic" evidence="2">
    <location>
        <begin position="3"/>
        <end position="155"/>
    </location>
</feature>
<dbReference type="EMBL" id="CYXO01000017">
    <property type="protein sequence ID" value="CUN20399.1"/>
    <property type="molecule type" value="Genomic_DNA"/>
</dbReference>
<accession>A0A173UZD6</accession>
<proteinExistence type="predicted"/>
<evidence type="ECO:0000313" key="5">
    <source>
        <dbReference type="Proteomes" id="UP000095597"/>
    </source>
</evidence>
<dbReference type="GO" id="GO:0003677">
    <property type="term" value="F:DNA binding"/>
    <property type="evidence" value="ECO:0007669"/>
    <property type="project" value="InterPro"/>
</dbReference>